<dbReference type="CDD" id="cd01085">
    <property type="entry name" value="APP"/>
    <property type="match status" value="1"/>
</dbReference>
<dbReference type="OrthoDB" id="9995434at2759"/>
<evidence type="ECO:0000259" key="7">
    <source>
        <dbReference type="Pfam" id="PF01321"/>
    </source>
</evidence>
<dbReference type="Proteomes" id="UP000320762">
    <property type="component" value="Unassembled WGS sequence"/>
</dbReference>
<dbReference type="AlphaFoldDB" id="A0A550CYW5"/>
<name>A0A550CYW5_9AGAR</name>
<keyword evidence="3" id="KW-0479">Metal-binding</keyword>
<dbReference type="InterPro" id="IPR032416">
    <property type="entry name" value="Peptidase_M24_C"/>
</dbReference>
<dbReference type="InterPro" id="IPR029149">
    <property type="entry name" value="Creatin/AminoP/Spt16_N"/>
</dbReference>
<dbReference type="Gene3D" id="3.90.230.10">
    <property type="entry name" value="Creatinase/methionine aminopeptidase superfamily"/>
    <property type="match status" value="1"/>
</dbReference>
<dbReference type="PANTHER" id="PTHR43763:SF6">
    <property type="entry name" value="XAA-PRO AMINOPEPTIDASE 1"/>
    <property type="match status" value="1"/>
</dbReference>
<keyword evidence="10" id="KW-1185">Reference proteome</keyword>
<dbReference type="InterPro" id="IPR000994">
    <property type="entry name" value="Pept_M24"/>
</dbReference>
<comment type="similarity">
    <text evidence="2">Belongs to the peptidase M24B family.</text>
</comment>
<dbReference type="PANTHER" id="PTHR43763">
    <property type="entry name" value="XAA-PRO AMINOPEPTIDASE 1"/>
    <property type="match status" value="1"/>
</dbReference>
<dbReference type="Gene3D" id="3.40.350.10">
    <property type="entry name" value="Creatinase/prolidase N-terminal domain"/>
    <property type="match status" value="2"/>
</dbReference>
<comment type="caution">
    <text evidence="9">The sequence shown here is derived from an EMBL/GenBank/DDBJ whole genome shotgun (WGS) entry which is preliminary data.</text>
</comment>
<dbReference type="InterPro" id="IPR036005">
    <property type="entry name" value="Creatinase/aminopeptidase-like"/>
</dbReference>
<feature type="domain" description="Creatinase N-terminal" evidence="7">
    <location>
        <begin position="72"/>
        <end position="208"/>
    </location>
</feature>
<accession>A0A550CYW5</accession>
<organism evidence="9 10">
    <name type="scientific">Schizophyllum amplum</name>
    <dbReference type="NCBI Taxonomy" id="97359"/>
    <lineage>
        <taxon>Eukaryota</taxon>
        <taxon>Fungi</taxon>
        <taxon>Dikarya</taxon>
        <taxon>Basidiomycota</taxon>
        <taxon>Agaricomycotina</taxon>
        <taxon>Agaricomycetes</taxon>
        <taxon>Agaricomycetidae</taxon>
        <taxon>Agaricales</taxon>
        <taxon>Schizophyllaceae</taxon>
        <taxon>Schizophyllum</taxon>
    </lineage>
</organism>
<dbReference type="SUPFAM" id="SSF55920">
    <property type="entry name" value="Creatinase/aminopeptidase"/>
    <property type="match status" value="1"/>
</dbReference>
<dbReference type="Pfam" id="PF16188">
    <property type="entry name" value="Peptidase_M24_C"/>
    <property type="match status" value="1"/>
</dbReference>
<dbReference type="Pfam" id="PF16189">
    <property type="entry name" value="Creatinase_N_2"/>
    <property type="match status" value="1"/>
</dbReference>
<dbReference type="Pfam" id="PF00557">
    <property type="entry name" value="Peptidase_M24"/>
    <property type="match status" value="1"/>
</dbReference>
<dbReference type="InterPro" id="IPR000587">
    <property type="entry name" value="Creatinase_N"/>
</dbReference>
<evidence type="ECO:0000256" key="2">
    <source>
        <dbReference type="ARBA" id="ARBA00008766"/>
    </source>
</evidence>
<evidence type="ECO:0000259" key="6">
    <source>
        <dbReference type="Pfam" id="PF00557"/>
    </source>
</evidence>
<keyword evidence="5" id="KW-0464">Manganese</keyword>
<evidence type="ECO:0000313" key="10">
    <source>
        <dbReference type="Proteomes" id="UP000320762"/>
    </source>
</evidence>
<reference evidence="9 10" key="1">
    <citation type="journal article" date="2019" name="New Phytol.">
        <title>Comparative genomics reveals unique wood-decay strategies and fruiting body development in the Schizophyllaceae.</title>
        <authorList>
            <person name="Almasi E."/>
            <person name="Sahu N."/>
            <person name="Krizsan K."/>
            <person name="Balint B."/>
            <person name="Kovacs G.M."/>
            <person name="Kiss B."/>
            <person name="Cseklye J."/>
            <person name="Drula E."/>
            <person name="Henrissat B."/>
            <person name="Nagy I."/>
            <person name="Chovatia M."/>
            <person name="Adam C."/>
            <person name="LaButti K."/>
            <person name="Lipzen A."/>
            <person name="Riley R."/>
            <person name="Grigoriev I.V."/>
            <person name="Nagy L.G."/>
        </authorList>
    </citation>
    <scope>NUCLEOTIDE SEQUENCE [LARGE SCALE GENOMIC DNA]</scope>
    <source>
        <strain evidence="9 10">NL-1724</strain>
    </source>
</reference>
<dbReference type="GO" id="GO:0046872">
    <property type="term" value="F:metal ion binding"/>
    <property type="evidence" value="ECO:0007669"/>
    <property type="project" value="UniProtKB-KW"/>
</dbReference>
<evidence type="ECO:0000256" key="1">
    <source>
        <dbReference type="ARBA" id="ARBA00001936"/>
    </source>
</evidence>
<dbReference type="FunFam" id="3.40.350.10:FF:000003">
    <property type="entry name" value="Xaa-pro aminopeptidase P"/>
    <property type="match status" value="1"/>
</dbReference>
<evidence type="ECO:0000259" key="8">
    <source>
        <dbReference type="Pfam" id="PF16188"/>
    </source>
</evidence>
<feature type="domain" description="Peptidase M24 C-terminal" evidence="8">
    <location>
        <begin position="610"/>
        <end position="672"/>
    </location>
</feature>
<evidence type="ECO:0000313" key="9">
    <source>
        <dbReference type="EMBL" id="TRM69985.1"/>
    </source>
</evidence>
<dbReference type="Pfam" id="PF01321">
    <property type="entry name" value="Creatinase_N"/>
    <property type="match status" value="1"/>
</dbReference>
<dbReference type="InterPro" id="IPR050422">
    <property type="entry name" value="X-Pro_aminopeptidase_P"/>
</dbReference>
<dbReference type="GO" id="GO:0005737">
    <property type="term" value="C:cytoplasm"/>
    <property type="evidence" value="ECO:0007669"/>
    <property type="project" value="UniProtKB-ARBA"/>
</dbReference>
<comment type="cofactor">
    <cofactor evidence="1">
        <name>Mn(2+)</name>
        <dbReference type="ChEBI" id="CHEBI:29035"/>
    </cofactor>
</comment>
<gene>
    <name evidence="9" type="ORF">BD626DRAFT_422540</name>
</gene>
<feature type="domain" description="Peptidase M24" evidence="6">
    <location>
        <begin position="382"/>
        <end position="597"/>
    </location>
</feature>
<protein>
    <submittedName>
        <fullName evidence="9">Peptidase M24, structural domain-containing protein</fullName>
    </submittedName>
</protein>
<proteinExistence type="inferred from homology"/>
<dbReference type="GO" id="GO:0070006">
    <property type="term" value="F:metalloaminopeptidase activity"/>
    <property type="evidence" value="ECO:0007669"/>
    <property type="project" value="InterPro"/>
</dbReference>
<dbReference type="InterPro" id="IPR033740">
    <property type="entry name" value="Pept_M24B"/>
</dbReference>
<evidence type="ECO:0000256" key="5">
    <source>
        <dbReference type="ARBA" id="ARBA00023211"/>
    </source>
</evidence>
<evidence type="ECO:0000256" key="3">
    <source>
        <dbReference type="ARBA" id="ARBA00022723"/>
    </source>
</evidence>
<sequence length="672" mass="74696">MLRGLVLRSTRSSKSNIRAASLARYCCPRLRPLACSISCPRPALARYFQTARPRAQSLLSTMAPHPTNTTDRLQKLRDLMAQDGYSVDAFVVPTEDEHASEYLAAADERRAWISGFTGSAGCAIVTLDHAYLFTDGRYYLQASQQLDDNWTLMKVGMPDVPTWQEFLHKTLPANSKIGIDSTVLSVSDAETISTQLALKGSELVPLTTNLVDEVWGATKPKRPANEVFHLPEQFSGESHASKLARLRRALEEKDACAMVVTNLDDLAWLFNLRGSDIDYNPVFFAYAVVEPTRAIVFADAARVADDAKSRLANDVEFRPYTAVWEYLRADLKGLVDSGDQKVLIASNASLAVASCFDKNRVLSTRSPITDLKAVKNEVELEGFRQSHLRDGAALVKYFSWLEAQLEKGVELTECTAADKLEAYRAEQQHFKGLSFPTISATGPNGAIIHYEPTPEDCMVVKRDQIYLCDSGAQFLDGTTDVTRTWHFGTPTEEERRANTRVLQGHIAIATAVFPNGTTGYLLDPWARRALWRDGLDYRHGTGHGVGAFLNVHEGPHGMGTRITANSVPIKSGMTISNEPGYYADGKFGIRIESIVLARPADTPNNFGDRGYLRFETVTMCPIHKKLIDVSLLSAEEREWVDWYHGVVLEKLTPLLDGDKETLEWLKRECSPL</sequence>
<dbReference type="SUPFAM" id="SSF53092">
    <property type="entry name" value="Creatinase/prolidase N-terminal domain"/>
    <property type="match status" value="2"/>
</dbReference>
<dbReference type="STRING" id="97359.A0A550CYW5"/>
<keyword evidence="4" id="KW-0378">Hydrolase</keyword>
<dbReference type="EMBL" id="VDMD01000001">
    <property type="protein sequence ID" value="TRM69985.1"/>
    <property type="molecule type" value="Genomic_DNA"/>
</dbReference>
<dbReference type="FunFam" id="3.90.230.10:FF:000007">
    <property type="entry name" value="Xaa-Pro aminopeptidase P"/>
    <property type="match status" value="1"/>
</dbReference>
<evidence type="ECO:0000256" key="4">
    <source>
        <dbReference type="ARBA" id="ARBA00022801"/>
    </source>
</evidence>